<dbReference type="OrthoDB" id="27513at2157"/>
<evidence type="ECO:0000256" key="1">
    <source>
        <dbReference type="ARBA" id="ARBA00001164"/>
    </source>
</evidence>
<keyword evidence="11" id="KW-1185">Reference proteome</keyword>
<dbReference type="InterPro" id="IPR013785">
    <property type="entry name" value="Aldolase_TIM"/>
</dbReference>
<dbReference type="GO" id="GO:0004640">
    <property type="term" value="F:phosphoribosylanthranilate isomerase activity"/>
    <property type="evidence" value="ECO:0007669"/>
    <property type="project" value="UniProtKB-UniRule"/>
</dbReference>
<comment type="similarity">
    <text evidence="3 8">Belongs to the TrpF family.</text>
</comment>
<evidence type="ECO:0000256" key="6">
    <source>
        <dbReference type="ARBA" id="ARBA00023141"/>
    </source>
</evidence>
<keyword evidence="7 8" id="KW-0413">Isomerase</keyword>
<comment type="caution">
    <text evidence="10">The sequence shown here is derived from an EMBL/GenBank/DDBJ whole genome shotgun (WGS) entry which is preliminary data.</text>
</comment>
<organism evidence="10 11">
    <name type="scientific">Methanothermobacter tenebrarum</name>
    <dbReference type="NCBI Taxonomy" id="680118"/>
    <lineage>
        <taxon>Archaea</taxon>
        <taxon>Methanobacteriati</taxon>
        <taxon>Methanobacteriota</taxon>
        <taxon>Methanomada group</taxon>
        <taxon>Methanobacteria</taxon>
        <taxon>Methanobacteriales</taxon>
        <taxon>Methanobacteriaceae</taxon>
        <taxon>Methanothermobacter</taxon>
    </lineage>
</organism>
<evidence type="ECO:0000259" key="9">
    <source>
        <dbReference type="Pfam" id="PF00697"/>
    </source>
</evidence>
<name>A0A328PH66_9EURY</name>
<evidence type="ECO:0000256" key="7">
    <source>
        <dbReference type="ARBA" id="ARBA00023235"/>
    </source>
</evidence>
<evidence type="ECO:0000256" key="8">
    <source>
        <dbReference type="HAMAP-Rule" id="MF_00135"/>
    </source>
</evidence>
<comment type="catalytic activity">
    <reaction evidence="1 8">
        <text>N-(5-phospho-beta-D-ribosyl)anthranilate = 1-(2-carboxyphenylamino)-1-deoxy-D-ribulose 5-phosphate</text>
        <dbReference type="Rhea" id="RHEA:21540"/>
        <dbReference type="ChEBI" id="CHEBI:18277"/>
        <dbReference type="ChEBI" id="CHEBI:58613"/>
        <dbReference type="EC" id="5.3.1.24"/>
    </reaction>
</comment>
<sequence>MNEIKICGITNRKDLKLINNKVDYIGFINVKRSPRYLPLSKIIELVTDKEKAVLVLEPKNPEEVIEKVEKTSISNVQLHSFKPSQIKKLKVQLPENILLIKAVGIPEKLSPKKKKEIKSFAKVSDAILFDYELQGKTGGTGIQIPLDIACQAANIATRAKRDIKLFLAGGMNLQTLKKNYKLINSHFDVVDFNSSLEKSPGIKDPNKIKELLNYVNKVIK</sequence>
<comment type="pathway">
    <text evidence="2 8">Amino-acid biosynthesis; L-tryptophan biosynthesis; L-tryptophan from chorismate: step 3/5.</text>
</comment>
<protein>
    <recommendedName>
        <fullName evidence="8">N-(5'-phosphoribosyl)anthranilate isomerase</fullName>
        <shortName evidence="8">PRAI</shortName>
        <ecNumber evidence="8">5.3.1.24</ecNumber>
    </recommendedName>
</protein>
<dbReference type="SUPFAM" id="SSF51366">
    <property type="entry name" value="Ribulose-phoshate binding barrel"/>
    <property type="match status" value="1"/>
</dbReference>
<evidence type="ECO:0000256" key="2">
    <source>
        <dbReference type="ARBA" id="ARBA00004664"/>
    </source>
</evidence>
<dbReference type="AlphaFoldDB" id="A0A328PH66"/>
<dbReference type="EMBL" id="QLOE01000004">
    <property type="protein sequence ID" value="RAO79175.1"/>
    <property type="molecule type" value="Genomic_DNA"/>
</dbReference>
<evidence type="ECO:0000256" key="4">
    <source>
        <dbReference type="ARBA" id="ARBA00022605"/>
    </source>
</evidence>
<evidence type="ECO:0000313" key="10">
    <source>
        <dbReference type="EMBL" id="RAO79175.1"/>
    </source>
</evidence>
<dbReference type="InterPro" id="IPR044643">
    <property type="entry name" value="TrpF_fam"/>
</dbReference>
<evidence type="ECO:0000313" key="11">
    <source>
        <dbReference type="Proteomes" id="UP000249782"/>
    </source>
</evidence>
<dbReference type="RefSeq" id="WP_112093862.1">
    <property type="nucleotide sequence ID" value="NZ_QLOE01000004.1"/>
</dbReference>
<keyword evidence="5 8" id="KW-0822">Tryptophan biosynthesis</keyword>
<dbReference type="InterPro" id="IPR011060">
    <property type="entry name" value="RibuloseP-bd_barrel"/>
</dbReference>
<dbReference type="Pfam" id="PF00697">
    <property type="entry name" value="PRAI"/>
    <property type="match status" value="1"/>
</dbReference>
<dbReference type="PANTHER" id="PTHR42894">
    <property type="entry name" value="N-(5'-PHOSPHORIBOSYL)ANTHRANILATE ISOMERASE"/>
    <property type="match status" value="1"/>
</dbReference>
<keyword evidence="4 8" id="KW-0028">Amino-acid biosynthesis</keyword>
<dbReference type="EC" id="5.3.1.24" evidence="8"/>
<proteinExistence type="inferred from homology"/>
<dbReference type="CDD" id="cd00405">
    <property type="entry name" value="PRAI"/>
    <property type="match status" value="1"/>
</dbReference>
<gene>
    <name evidence="8" type="primary">trpF</name>
    <name evidence="10" type="ORF">DPC56_04440</name>
</gene>
<dbReference type="InterPro" id="IPR001240">
    <property type="entry name" value="PRAI_dom"/>
</dbReference>
<evidence type="ECO:0000256" key="5">
    <source>
        <dbReference type="ARBA" id="ARBA00022822"/>
    </source>
</evidence>
<keyword evidence="6 8" id="KW-0057">Aromatic amino acid biosynthesis</keyword>
<feature type="domain" description="N-(5'phosphoribosyl) anthranilate isomerase (PRAI)" evidence="9">
    <location>
        <begin position="4"/>
        <end position="212"/>
    </location>
</feature>
<dbReference type="UniPathway" id="UPA00035">
    <property type="reaction ID" value="UER00042"/>
</dbReference>
<dbReference type="PANTHER" id="PTHR42894:SF1">
    <property type="entry name" value="N-(5'-PHOSPHORIBOSYL)ANTHRANILATE ISOMERASE"/>
    <property type="match status" value="1"/>
</dbReference>
<dbReference type="Gene3D" id="3.20.20.70">
    <property type="entry name" value="Aldolase class I"/>
    <property type="match status" value="1"/>
</dbReference>
<dbReference type="HAMAP" id="MF_00135">
    <property type="entry name" value="PRAI"/>
    <property type="match status" value="1"/>
</dbReference>
<accession>A0A328PH66</accession>
<evidence type="ECO:0000256" key="3">
    <source>
        <dbReference type="ARBA" id="ARBA00007571"/>
    </source>
</evidence>
<dbReference type="GO" id="GO:0000162">
    <property type="term" value="P:L-tryptophan biosynthetic process"/>
    <property type="evidence" value="ECO:0007669"/>
    <property type="project" value="UniProtKB-UniRule"/>
</dbReference>
<dbReference type="Proteomes" id="UP000249782">
    <property type="component" value="Unassembled WGS sequence"/>
</dbReference>
<reference evidence="10 11" key="1">
    <citation type="submission" date="2018-06" db="EMBL/GenBank/DDBJ databases">
        <title>Draft genome sequence of hyperthermophilic methanogen Methanothermobacter tenebrarum sp. MCM-B 1447.</title>
        <authorList>
            <person name="Pore S.D."/>
            <person name="Dagar S."/>
            <person name="Dhakephalkar P.K."/>
        </authorList>
    </citation>
    <scope>NUCLEOTIDE SEQUENCE [LARGE SCALE GENOMIC DNA]</scope>
    <source>
        <strain evidence="10 11">MCM B 1447</strain>
    </source>
</reference>